<evidence type="ECO:0000256" key="5">
    <source>
        <dbReference type="ARBA" id="ARBA00023014"/>
    </source>
</evidence>
<dbReference type="EMBL" id="JFZT01000016">
    <property type="protein sequence ID" value="EZQ11249.1"/>
    <property type="molecule type" value="Genomic_DNA"/>
</dbReference>
<evidence type="ECO:0000256" key="4">
    <source>
        <dbReference type="ARBA" id="ARBA00023004"/>
    </source>
</evidence>
<dbReference type="GO" id="GO:0051539">
    <property type="term" value="F:4 iron, 4 sulfur cluster binding"/>
    <property type="evidence" value="ECO:0007669"/>
    <property type="project" value="UniProtKB-KW"/>
</dbReference>
<evidence type="ECO:0000313" key="8">
    <source>
        <dbReference type="Proteomes" id="UP000024332"/>
    </source>
</evidence>
<dbReference type="PROSITE" id="PS00198">
    <property type="entry name" value="4FE4S_FER_1"/>
    <property type="match status" value="1"/>
</dbReference>
<dbReference type="PROSITE" id="PS51379">
    <property type="entry name" value="4FE4S_FER_2"/>
    <property type="match status" value="1"/>
</dbReference>
<dbReference type="InterPro" id="IPR009051">
    <property type="entry name" value="Helical_ferredxn"/>
</dbReference>
<comment type="caution">
    <text evidence="7">The sequence shown here is derived from an EMBL/GenBank/DDBJ whole genome shotgun (WGS) entry which is preliminary data.</text>
</comment>
<dbReference type="PANTHER" id="PTHR32479:SF17">
    <property type="entry name" value="GLYCOLATE OXIDASE IRON-SULFUR SUBUNIT"/>
    <property type="match status" value="1"/>
</dbReference>
<gene>
    <name evidence="7" type="ORF">CM19_01855</name>
</gene>
<dbReference type="GO" id="GO:0046872">
    <property type="term" value="F:metal ion binding"/>
    <property type="evidence" value="ECO:0007669"/>
    <property type="project" value="UniProtKB-KW"/>
</dbReference>
<keyword evidence="2" id="KW-0479">Metal-binding</keyword>
<feature type="domain" description="4Fe-4S ferredoxin-type" evidence="6">
    <location>
        <begin position="1"/>
        <end position="30"/>
    </location>
</feature>
<dbReference type="SUPFAM" id="SSF46548">
    <property type="entry name" value="alpha-helical ferredoxin"/>
    <property type="match status" value="1"/>
</dbReference>
<keyword evidence="8" id="KW-1185">Reference proteome</keyword>
<keyword evidence="4" id="KW-0408">Iron</keyword>
<evidence type="ECO:0000256" key="1">
    <source>
        <dbReference type="ARBA" id="ARBA00022485"/>
    </source>
</evidence>
<keyword evidence="3" id="KW-0677">Repeat</keyword>
<reference evidence="7 8" key="1">
    <citation type="submission" date="2014-03" db="EMBL/GenBank/DDBJ databases">
        <title>Draft genome sequence of the novel thermoacidophilic archaea Acidianus copahuensis ALE1 strain, isolated from Copahue volcanic area in Neuquen Argentina.</title>
        <authorList>
            <person name="Urbieta M.S."/>
            <person name="Rascovan N."/>
            <person name="Castro C."/>
            <person name="Revale S."/>
            <person name="Giaveno M.A."/>
            <person name="Vazquez M.P."/>
            <person name="Donati E.R."/>
        </authorList>
    </citation>
    <scope>NUCLEOTIDE SEQUENCE [LARGE SCALE GENOMIC DNA]</scope>
    <source>
        <strain evidence="7 8">ALE1</strain>
    </source>
</reference>
<name>A0A031LUT3_9CREN</name>
<evidence type="ECO:0000259" key="6">
    <source>
        <dbReference type="PROSITE" id="PS51379"/>
    </source>
</evidence>
<accession>A0A031LUT3</accession>
<dbReference type="Proteomes" id="UP000024332">
    <property type="component" value="Unassembled WGS sequence"/>
</dbReference>
<dbReference type="Pfam" id="PF02754">
    <property type="entry name" value="CCG"/>
    <property type="match status" value="2"/>
</dbReference>
<dbReference type="InterPro" id="IPR017900">
    <property type="entry name" value="4Fe4S_Fe_S_CS"/>
</dbReference>
<dbReference type="InterPro" id="IPR004017">
    <property type="entry name" value="Cys_rich_dom"/>
</dbReference>
<dbReference type="STRING" id="1160895.CM19_01855"/>
<dbReference type="RefSeq" id="WP_235185594.1">
    <property type="nucleotide sequence ID" value="NZ_JFZT01000016.1"/>
</dbReference>
<evidence type="ECO:0000256" key="2">
    <source>
        <dbReference type="ARBA" id="ARBA00022723"/>
    </source>
</evidence>
<organism evidence="7 8">
    <name type="scientific">Candidatus Acidianus copahuensis</name>
    <dbReference type="NCBI Taxonomy" id="1160895"/>
    <lineage>
        <taxon>Archaea</taxon>
        <taxon>Thermoproteota</taxon>
        <taxon>Thermoprotei</taxon>
        <taxon>Sulfolobales</taxon>
        <taxon>Sulfolobaceae</taxon>
        <taxon>Acidianus</taxon>
    </lineage>
</organism>
<keyword evidence="5" id="KW-0411">Iron-sulfur</keyword>
<dbReference type="Gene3D" id="1.10.1060.10">
    <property type="entry name" value="Alpha-helical ferredoxin"/>
    <property type="match status" value="1"/>
</dbReference>
<dbReference type="AlphaFoldDB" id="A0A031LUT3"/>
<evidence type="ECO:0000256" key="3">
    <source>
        <dbReference type="ARBA" id="ARBA00022737"/>
    </source>
</evidence>
<dbReference type="InterPro" id="IPR017896">
    <property type="entry name" value="4Fe4S_Fe-S-bd"/>
</dbReference>
<sequence length="339" mass="38420">MEVEKLISMCTHCGFCLETCPTFSVTRNEVHSPRGRIEAIRSKIESYGLQTCMFCRLCETACPAGVKYGQIVLPFRKRNVKQSLFLRSLESPRATYLLLKGSQKISLKEAQRFKEFTKGLKVERQIEGEDDEPEIVLFPGCLEGVLFRETVEKALNFLRKRYKVKIINGCCGLAHFSAGNIEKAKELASRLGTIKKPIVTLQSNCAAHMKEYKELFGLEVEVFDFAEFLIRKGVDLPRKEGKVTIHYPCNAYRKGLTKYVVEVIKKMGINVREMEDPQFECGSGGDYWITHPEMSDKVREIKKTKIEKSGVNTVISTNSVCSLSILRSGFKPLHVADLL</sequence>
<proteinExistence type="predicted"/>
<keyword evidence="1" id="KW-0004">4Fe-4S</keyword>
<dbReference type="GO" id="GO:0016491">
    <property type="term" value="F:oxidoreductase activity"/>
    <property type="evidence" value="ECO:0007669"/>
    <property type="project" value="UniProtKB-ARBA"/>
</dbReference>
<dbReference type="Pfam" id="PF13183">
    <property type="entry name" value="Fer4_8"/>
    <property type="match status" value="1"/>
</dbReference>
<protein>
    <submittedName>
        <fullName evidence="7">Fe-S oxidoreductase</fullName>
    </submittedName>
</protein>
<dbReference type="PANTHER" id="PTHR32479">
    <property type="entry name" value="GLYCOLATE OXIDASE IRON-SULFUR SUBUNIT"/>
    <property type="match status" value="1"/>
</dbReference>
<evidence type="ECO:0000313" key="7">
    <source>
        <dbReference type="EMBL" id="EZQ11249.1"/>
    </source>
</evidence>